<dbReference type="EMBL" id="JAEEGB010000012">
    <property type="protein sequence ID" value="MBI6873181.1"/>
    <property type="molecule type" value="Genomic_DNA"/>
</dbReference>
<name>A0A934M6N0_9CLOT</name>
<dbReference type="Gene3D" id="3.40.50.620">
    <property type="entry name" value="HUPs"/>
    <property type="match status" value="1"/>
</dbReference>
<feature type="domain" description="NAD/GMP synthase" evidence="2">
    <location>
        <begin position="16"/>
        <end position="83"/>
    </location>
</feature>
<sequence length="267" mass="30246">MIENKKYRDLISSLKKLNKVVIAFSGGVDSTFLVKAAKEALGDNVIAVTVVSPYIPKWEIEEAKSITKNIGIRHELLEVPVIIDEIKFNPLDRCYLCKKAVFTKIKELAKKCGFEYVVDGTNADDTKDYRPGLRALSELDVKSPLLENGITKSEIREFSKKLNLPTWDKPSYACLLSRIPYDEEIKVKDLDKIEKSEKHLMDLGFRAIRVRCHGDLARIEVPKEQISKITEGDLAEKISKSLKEFGFKYVTLDMDGYRTGSLNEGLV</sequence>
<dbReference type="InterPro" id="IPR052188">
    <property type="entry name" value="Ni-pincer_cofactor_biosynth"/>
</dbReference>
<evidence type="ECO:0000313" key="3">
    <source>
        <dbReference type="EMBL" id="MBI6873181.1"/>
    </source>
</evidence>
<dbReference type="GO" id="GO:0006163">
    <property type="term" value="P:purine nucleotide metabolic process"/>
    <property type="evidence" value="ECO:0007669"/>
    <property type="project" value="UniProtKB-ARBA"/>
</dbReference>
<gene>
    <name evidence="3" type="primary">larE</name>
    <name evidence="3" type="ORF">I6U51_10745</name>
</gene>
<dbReference type="Pfam" id="PF02540">
    <property type="entry name" value="NAD_synthase"/>
    <property type="match status" value="1"/>
</dbReference>
<evidence type="ECO:0000256" key="1">
    <source>
        <dbReference type="PIRSR" id="PIRSR006661-1"/>
    </source>
</evidence>
<proteinExistence type="predicted"/>
<keyword evidence="3" id="KW-0808">Transferase</keyword>
<dbReference type="SUPFAM" id="SSF52402">
    <property type="entry name" value="Adenine nucleotide alpha hydrolases-like"/>
    <property type="match status" value="1"/>
</dbReference>
<evidence type="ECO:0000259" key="2">
    <source>
        <dbReference type="Pfam" id="PF02540"/>
    </source>
</evidence>
<dbReference type="InterPro" id="IPR005232">
    <property type="entry name" value="LarE"/>
</dbReference>
<dbReference type="RefSeq" id="WP_211142651.1">
    <property type="nucleotide sequence ID" value="NZ_JAEEGB010000012.1"/>
</dbReference>
<reference evidence="3" key="1">
    <citation type="submission" date="2020-12" db="EMBL/GenBank/DDBJ databases">
        <title>Clostridium thailandense sp. nov., a novel acetogenic bacterium isolated from peat land soil in Thailand.</title>
        <authorList>
            <person name="Chaikitkaew S."/>
            <person name="Birkeland N.K."/>
        </authorList>
    </citation>
    <scope>NUCLEOTIDE SEQUENCE</scope>
    <source>
        <strain evidence="3">DSM 17425</strain>
    </source>
</reference>
<dbReference type="PIRSF" id="PIRSF006661">
    <property type="entry name" value="PP-lp_UCP006661"/>
    <property type="match status" value="1"/>
</dbReference>
<dbReference type="Proteomes" id="UP000622687">
    <property type="component" value="Unassembled WGS sequence"/>
</dbReference>
<organism evidence="3 4">
    <name type="scientific">Clostridium aciditolerans</name>
    <dbReference type="NCBI Taxonomy" id="339861"/>
    <lineage>
        <taxon>Bacteria</taxon>
        <taxon>Bacillati</taxon>
        <taxon>Bacillota</taxon>
        <taxon>Clostridia</taxon>
        <taxon>Eubacteriales</taxon>
        <taxon>Clostridiaceae</taxon>
        <taxon>Clostridium</taxon>
    </lineage>
</organism>
<feature type="active site" description="Nucleophile and sulfur donor" evidence="1">
    <location>
        <position position="174"/>
    </location>
</feature>
<dbReference type="GO" id="GO:0016783">
    <property type="term" value="F:sulfurtransferase activity"/>
    <property type="evidence" value="ECO:0007669"/>
    <property type="project" value="InterPro"/>
</dbReference>
<evidence type="ECO:0000313" key="4">
    <source>
        <dbReference type="Proteomes" id="UP000622687"/>
    </source>
</evidence>
<dbReference type="InterPro" id="IPR014729">
    <property type="entry name" value="Rossmann-like_a/b/a_fold"/>
</dbReference>
<dbReference type="AlphaFoldDB" id="A0A934M6N0"/>
<dbReference type="PANTHER" id="PTHR43169:SF2">
    <property type="entry name" value="NAD_GMP SYNTHASE DOMAIN-CONTAINING PROTEIN"/>
    <property type="match status" value="1"/>
</dbReference>
<protein>
    <submittedName>
        <fullName evidence="3">ATP-dependent sacrificial sulfur transferase LarE</fullName>
    </submittedName>
</protein>
<dbReference type="InterPro" id="IPR022310">
    <property type="entry name" value="NAD/GMP_synthase"/>
</dbReference>
<comment type="caution">
    <text evidence="3">The sequence shown here is derived from an EMBL/GenBank/DDBJ whole genome shotgun (WGS) entry which is preliminary data.</text>
</comment>
<dbReference type="NCBIfam" id="TIGR00268">
    <property type="entry name" value="ATP-dependent sacrificial sulfur transferase LarE"/>
    <property type="match status" value="1"/>
</dbReference>
<keyword evidence="4" id="KW-1185">Reference proteome</keyword>
<dbReference type="PANTHER" id="PTHR43169">
    <property type="entry name" value="EXSB FAMILY PROTEIN"/>
    <property type="match status" value="1"/>
</dbReference>
<accession>A0A934M6N0</accession>
<dbReference type="CDD" id="cd01990">
    <property type="entry name" value="LarE-like"/>
    <property type="match status" value="1"/>
</dbReference>